<dbReference type="STRING" id="571915.CMUST_11240"/>
<organism evidence="1 2">
    <name type="scientific">Corynebacterium mustelae</name>
    <dbReference type="NCBI Taxonomy" id="571915"/>
    <lineage>
        <taxon>Bacteria</taxon>
        <taxon>Bacillati</taxon>
        <taxon>Actinomycetota</taxon>
        <taxon>Actinomycetes</taxon>
        <taxon>Mycobacteriales</taxon>
        <taxon>Corynebacteriaceae</taxon>
        <taxon>Corynebacterium</taxon>
    </lineage>
</organism>
<dbReference type="EMBL" id="CP011542">
    <property type="protein sequence ID" value="AKK06563.1"/>
    <property type="molecule type" value="Genomic_DNA"/>
</dbReference>
<evidence type="ECO:0008006" key="3">
    <source>
        <dbReference type="Google" id="ProtNLM"/>
    </source>
</evidence>
<proteinExistence type="predicted"/>
<dbReference type="Proteomes" id="UP000035199">
    <property type="component" value="Chromosome"/>
</dbReference>
<accession>A0A0G3H3Z5</accession>
<reference evidence="2" key="2">
    <citation type="submission" date="2015-05" db="EMBL/GenBank/DDBJ databases">
        <title>Complete genome sequence of Corynebacterium mustelae DSM 45274, isolated from various tissues of a male ferret with lethal sepsis.</title>
        <authorList>
            <person name="Ruckert C."/>
            <person name="Albersmeier A."/>
            <person name="Winkler A."/>
            <person name="Tauch A."/>
        </authorList>
    </citation>
    <scope>NUCLEOTIDE SEQUENCE [LARGE SCALE GENOMIC DNA]</scope>
    <source>
        <strain evidence="2">DSM 45274</strain>
    </source>
</reference>
<dbReference type="RefSeq" id="WP_047262570.1">
    <property type="nucleotide sequence ID" value="NZ_CP011542.1"/>
</dbReference>
<evidence type="ECO:0000313" key="2">
    <source>
        <dbReference type="Proteomes" id="UP000035199"/>
    </source>
</evidence>
<protein>
    <recommendedName>
        <fullName evidence="3">SPOR domain-containing protein</fullName>
    </recommendedName>
</protein>
<dbReference type="PATRIC" id="fig|571915.4.peg.2403"/>
<dbReference type="OrthoDB" id="3268477at2"/>
<evidence type="ECO:0000313" key="1">
    <source>
        <dbReference type="EMBL" id="AKK06563.1"/>
    </source>
</evidence>
<dbReference type="AlphaFoldDB" id="A0A0G3H3Z5"/>
<gene>
    <name evidence="1" type="ORF">CMUST_11240</name>
</gene>
<name>A0A0G3H3Z5_9CORY</name>
<reference evidence="1 2" key="1">
    <citation type="journal article" date="2015" name="Genome Announc.">
        <title>Complete Genome Sequence of the Type Strain Corynebacterium mustelae DSM 45274, Isolated from Various Tissues of a Male Ferret with Lethal Sepsis.</title>
        <authorList>
            <person name="Ruckert C."/>
            <person name="Eimer J."/>
            <person name="Winkler A."/>
            <person name="Tauch A."/>
        </authorList>
    </citation>
    <scope>NUCLEOTIDE SEQUENCE [LARGE SCALE GENOMIC DNA]</scope>
    <source>
        <strain evidence="1 2">DSM 45274</strain>
    </source>
</reference>
<sequence>MQNEDLKWFYNQETGQVEQGKVSSFESRMGPYDTREEAEHAIEIAAERTRAADAYDEKYNDED</sequence>
<dbReference type="KEGG" id="cmv:CMUST_11240"/>
<keyword evidence="2" id="KW-1185">Reference proteome</keyword>